<evidence type="ECO:0000256" key="2">
    <source>
        <dbReference type="ARBA" id="ARBA00022777"/>
    </source>
</evidence>
<dbReference type="InterPro" id="IPR002504">
    <property type="entry name" value="NADK"/>
</dbReference>
<feature type="binding site" evidence="6">
    <location>
        <begin position="149"/>
        <end position="150"/>
    </location>
    <ligand>
        <name>NAD(+)</name>
        <dbReference type="ChEBI" id="CHEBI:57540"/>
    </ligand>
</feature>
<dbReference type="EC" id="2.7.1.23" evidence="6"/>
<name>A0A1N6E363_9GAMM</name>
<dbReference type="GO" id="GO:0051287">
    <property type="term" value="F:NAD binding"/>
    <property type="evidence" value="ECO:0007669"/>
    <property type="project" value="UniProtKB-ARBA"/>
</dbReference>
<feature type="binding site" evidence="6">
    <location>
        <begin position="75"/>
        <end position="76"/>
    </location>
    <ligand>
        <name>NAD(+)</name>
        <dbReference type="ChEBI" id="CHEBI:57540"/>
    </ligand>
</feature>
<dbReference type="InterPro" id="IPR017438">
    <property type="entry name" value="ATP-NAD_kinase_N"/>
</dbReference>
<feature type="active site" description="Proton acceptor" evidence="6">
    <location>
        <position position="75"/>
    </location>
</feature>
<dbReference type="GO" id="GO:0003951">
    <property type="term" value="F:NAD+ kinase activity"/>
    <property type="evidence" value="ECO:0007669"/>
    <property type="project" value="UniProtKB-UniRule"/>
</dbReference>
<dbReference type="AlphaFoldDB" id="A0A1N6E363"/>
<dbReference type="GO" id="GO:0005737">
    <property type="term" value="C:cytoplasm"/>
    <property type="evidence" value="ECO:0007669"/>
    <property type="project" value="UniProtKB-SubCell"/>
</dbReference>
<organism evidence="7 8">
    <name type="scientific">Sulfurivirga caldicuralii</name>
    <dbReference type="NCBI Taxonomy" id="364032"/>
    <lineage>
        <taxon>Bacteria</taxon>
        <taxon>Pseudomonadati</taxon>
        <taxon>Pseudomonadota</taxon>
        <taxon>Gammaproteobacteria</taxon>
        <taxon>Thiotrichales</taxon>
        <taxon>Piscirickettsiaceae</taxon>
        <taxon>Sulfurivirga</taxon>
    </lineage>
</organism>
<dbReference type="Pfam" id="PF20143">
    <property type="entry name" value="NAD_kinase_C"/>
    <property type="match status" value="1"/>
</dbReference>
<comment type="similarity">
    <text evidence="6">Belongs to the NAD kinase family.</text>
</comment>
<keyword evidence="8" id="KW-1185">Reference proteome</keyword>
<dbReference type="Gene3D" id="3.40.50.10330">
    <property type="entry name" value="Probable inorganic polyphosphate/atp-NAD kinase, domain 1"/>
    <property type="match status" value="1"/>
</dbReference>
<keyword evidence="4 6" id="KW-0520">NAD</keyword>
<comment type="cofactor">
    <cofactor evidence="6">
        <name>a divalent metal cation</name>
        <dbReference type="ChEBI" id="CHEBI:60240"/>
    </cofactor>
</comment>
<evidence type="ECO:0000313" key="8">
    <source>
        <dbReference type="Proteomes" id="UP000198461"/>
    </source>
</evidence>
<comment type="function">
    <text evidence="6">Involved in the regulation of the intracellular balance of NAD and NADP, and is a key enzyme in the biosynthesis of NADP. Catalyzes specifically the phosphorylation on 2'-hydroxyl of the adenosine moiety of NAD to yield NADP.</text>
</comment>
<feature type="binding site" evidence="6">
    <location>
        <position position="179"/>
    </location>
    <ligand>
        <name>NAD(+)</name>
        <dbReference type="ChEBI" id="CHEBI:57540"/>
    </ligand>
</feature>
<dbReference type="GO" id="GO:0006741">
    <property type="term" value="P:NADP+ biosynthetic process"/>
    <property type="evidence" value="ECO:0007669"/>
    <property type="project" value="UniProtKB-UniRule"/>
</dbReference>
<dbReference type="NCBIfam" id="NF002306">
    <property type="entry name" value="PRK01231.1"/>
    <property type="match status" value="1"/>
</dbReference>
<dbReference type="SUPFAM" id="SSF111331">
    <property type="entry name" value="NAD kinase/diacylglycerol kinase-like"/>
    <property type="match status" value="1"/>
</dbReference>
<evidence type="ECO:0000256" key="1">
    <source>
        <dbReference type="ARBA" id="ARBA00022679"/>
    </source>
</evidence>
<dbReference type="Proteomes" id="UP000198461">
    <property type="component" value="Unassembled WGS sequence"/>
</dbReference>
<dbReference type="GO" id="GO:0005524">
    <property type="term" value="F:ATP binding"/>
    <property type="evidence" value="ECO:0007669"/>
    <property type="project" value="UniProtKB-KW"/>
</dbReference>
<sequence length="292" mass="32730">MAHAFERIGIIGKFNALEAWETIGRVIEFFSQAGCTVYLDQVCCPDFPIERYPARQLPREELVRNIDLGVIVGGDGTLLNAARDLVEYDIPVLGINLGRLGFLVDFSPDTLEQSMQAVLAGDYEEEYRSMLKVSVHENTQEVFHHLAFNDVVVHKKDTPRMIEFDTWVDDHFMNRQRSDGLIVTSPTGSTAYALSAGGPIMDPRLDAMALVSINPHTLSNRPVVVPGSSVVKVVPSKTCTGSAKVTCDGQVTFEIFAQHITHVQTYEKRLRMIHPRGYNYYDILRTKLKWGS</sequence>
<keyword evidence="3 6" id="KW-0521">NADP</keyword>
<keyword evidence="6" id="KW-0067">ATP-binding</keyword>
<dbReference type="Pfam" id="PF01513">
    <property type="entry name" value="NAD_kinase"/>
    <property type="match status" value="1"/>
</dbReference>
<dbReference type="Gene3D" id="2.60.200.30">
    <property type="entry name" value="Probable inorganic polyphosphate/atp-NAD kinase, domain 2"/>
    <property type="match status" value="1"/>
</dbReference>
<evidence type="ECO:0000256" key="3">
    <source>
        <dbReference type="ARBA" id="ARBA00022857"/>
    </source>
</evidence>
<keyword evidence="2 6" id="KW-0418">Kinase</keyword>
<dbReference type="PANTHER" id="PTHR20275">
    <property type="entry name" value="NAD KINASE"/>
    <property type="match status" value="1"/>
</dbReference>
<feature type="binding site" evidence="6">
    <location>
        <position position="250"/>
    </location>
    <ligand>
        <name>NAD(+)</name>
        <dbReference type="ChEBI" id="CHEBI:57540"/>
    </ligand>
</feature>
<dbReference type="RefSeq" id="WP_074200857.1">
    <property type="nucleotide sequence ID" value="NZ_FSRE01000001.1"/>
</dbReference>
<evidence type="ECO:0000256" key="4">
    <source>
        <dbReference type="ARBA" id="ARBA00023027"/>
    </source>
</evidence>
<evidence type="ECO:0000256" key="5">
    <source>
        <dbReference type="ARBA" id="ARBA00047925"/>
    </source>
</evidence>
<dbReference type="STRING" id="364032.SAMN05443662_0563"/>
<dbReference type="InterPro" id="IPR017437">
    <property type="entry name" value="ATP-NAD_kinase_PpnK-typ_C"/>
</dbReference>
<dbReference type="EMBL" id="FSRE01000001">
    <property type="protein sequence ID" value="SIN77423.1"/>
    <property type="molecule type" value="Genomic_DNA"/>
</dbReference>
<evidence type="ECO:0000256" key="6">
    <source>
        <dbReference type="HAMAP-Rule" id="MF_00361"/>
    </source>
</evidence>
<comment type="subcellular location">
    <subcellularLocation>
        <location evidence="6">Cytoplasm</location>
    </subcellularLocation>
</comment>
<feature type="binding site" evidence="6">
    <location>
        <begin position="190"/>
        <end position="195"/>
    </location>
    <ligand>
        <name>NAD(+)</name>
        <dbReference type="ChEBI" id="CHEBI:57540"/>
    </ligand>
</feature>
<gene>
    <name evidence="6" type="primary">nadK</name>
    <name evidence="7" type="ORF">SAMN05443662_0563</name>
</gene>
<reference evidence="7 8" key="1">
    <citation type="submission" date="2016-11" db="EMBL/GenBank/DDBJ databases">
        <authorList>
            <person name="Jaros S."/>
            <person name="Januszkiewicz K."/>
            <person name="Wedrychowicz H."/>
        </authorList>
    </citation>
    <scope>NUCLEOTIDE SEQUENCE [LARGE SCALE GENOMIC DNA]</scope>
    <source>
        <strain evidence="7 8">DSM 17737</strain>
    </source>
</reference>
<dbReference type="PANTHER" id="PTHR20275:SF0">
    <property type="entry name" value="NAD KINASE"/>
    <property type="match status" value="1"/>
</dbReference>
<keyword evidence="6" id="KW-0963">Cytoplasm</keyword>
<protein>
    <recommendedName>
        <fullName evidence="6">NAD kinase</fullName>
        <ecNumber evidence="6">2.7.1.23</ecNumber>
    </recommendedName>
    <alternativeName>
        <fullName evidence="6">ATP-dependent NAD kinase</fullName>
    </alternativeName>
</protein>
<comment type="catalytic activity">
    <reaction evidence="5 6">
        <text>NAD(+) + ATP = ADP + NADP(+) + H(+)</text>
        <dbReference type="Rhea" id="RHEA:18629"/>
        <dbReference type="ChEBI" id="CHEBI:15378"/>
        <dbReference type="ChEBI" id="CHEBI:30616"/>
        <dbReference type="ChEBI" id="CHEBI:57540"/>
        <dbReference type="ChEBI" id="CHEBI:58349"/>
        <dbReference type="ChEBI" id="CHEBI:456216"/>
        <dbReference type="EC" id="2.7.1.23"/>
    </reaction>
</comment>
<dbReference type="GO" id="GO:0046872">
    <property type="term" value="F:metal ion binding"/>
    <property type="evidence" value="ECO:0007669"/>
    <property type="project" value="UniProtKB-UniRule"/>
</dbReference>
<keyword evidence="1 6" id="KW-0808">Transferase</keyword>
<feature type="binding site" evidence="6">
    <location>
        <position position="160"/>
    </location>
    <ligand>
        <name>NAD(+)</name>
        <dbReference type="ChEBI" id="CHEBI:57540"/>
    </ligand>
</feature>
<dbReference type="GO" id="GO:0019674">
    <property type="term" value="P:NAD+ metabolic process"/>
    <property type="evidence" value="ECO:0007669"/>
    <property type="project" value="InterPro"/>
</dbReference>
<comment type="caution">
    <text evidence="6">Lacks conserved residue(s) required for the propagation of feature annotation.</text>
</comment>
<evidence type="ECO:0000313" key="7">
    <source>
        <dbReference type="EMBL" id="SIN77423.1"/>
    </source>
</evidence>
<proteinExistence type="inferred from homology"/>
<dbReference type="OrthoDB" id="9774737at2"/>
<feature type="binding site" evidence="6">
    <location>
        <position position="177"/>
    </location>
    <ligand>
        <name>NAD(+)</name>
        <dbReference type="ChEBI" id="CHEBI:57540"/>
    </ligand>
</feature>
<accession>A0A1N6E363</accession>
<dbReference type="HAMAP" id="MF_00361">
    <property type="entry name" value="NAD_kinase"/>
    <property type="match status" value="1"/>
</dbReference>
<keyword evidence="6" id="KW-0547">Nucleotide-binding</keyword>
<dbReference type="InterPro" id="IPR016064">
    <property type="entry name" value="NAD/diacylglycerol_kinase_sf"/>
</dbReference>